<evidence type="ECO:0000256" key="4">
    <source>
        <dbReference type="SAM" id="MobiDB-lite"/>
    </source>
</evidence>
<accession>A0A286H182</accession>
<dbReference type="CDD" id="cd01392">
    <property type="entry name" value="HTH_LacI"/>
    <property type="match status" value="1"/>
</dbReference>
<dbReference type="SMART" id="SM00354">
    <property type="entry name" value="HTH_LACI"/>
    <property type="match status" value="1"/>
</dbReference>
<dbReference type="PANTHER" id="PTHR30146">
    <property type="entry name" value="LACI-RELATED TRANSCRIPTIONAL REPRESSOR"/>
    <property type="match status" value="1"/>
</dbReference>
<dbReference type="InterPro" id="IPR028082">
    <property type="entry name" value="Peripla_BP_I"/>
</dbReference>
<dbReference type="Gene3D" id="3.40.50.2300">
    <property type="match status" value="2"/>
</dbReference>
<protein>
    <submittedName>
        <fullName evidence="6">Transcriptional regulator, LacI family</fullName>
    </submittedName>
</protein>
<keyword evidence="3" id="KW-0804">Transcription</keyword>
<name>A0A286H182_9ACTN</name>
<evidence type="ECO:0000313" key="7">
    <source>
        <dbReference type="Proteomes" id="UP000219482"/>
    </source>
</evidence>
<keyword evidence="2" id="KW-0238">DNA-binding</keyword>
<evidence type="ECO:0000256" key="1">
    <source>
        <dbReference type="ARBA" id="ARBA00023015"/>
    </source>
</evidence>
<gene>
    <name evidence="6" type="ORF">SAMN06272739_3206</name>
</gene>
<dbReference type="Proteomes" id="UP000219482">
    <property type="component" value="Unassembled WGS sequence"/>
</dbReference>
<dbReference type="GO" id="GO:0000976">
    <property type="term" value="F:transcription cis-regulatory region binding"/>
    <property type="evidence" value="ECO:0007669"/>
    <property type="project" value="TreeGrafter"/>
</dbReference>
<dbReference type="GO" id="GO:0003700">
    <property type="term" value="F:DNA-binding transcription factor activity"/>
    <property type="evidence" value="ECO:0007669"/>
    <property type="project" value="TreeGrafter"/>
</dbReference>
<feature type="domain" description="HTH lacI-type" evidence="5">
    <location>
        <begin position="1"/>
        <end position="44"/>
    </location>
</feature>
<dbReference type="SUPFAM" id="SSF53822">
    <property type="entry name" value="Periplasmic binding protein-like I"/>
    <property type="match status" value="1"/>
</dbReference>
<evidence type="ECO:0000313" key="6">
    <source>
        <dbReference type="EMBL" id="SOE01501.1"/>
    </source>
</evidence>
<sequence length="330" mass="34634">MSTATASRILSGARAGSPETAARVRTAARDLGYTGNSIARALRRRTTGNVGMVVPSIGNPFFTSLVEEVEHHLAGMGLNLFLCDARNDPELEAERLTSLTRGNVDGILISPVDSERSRAALEATAATVPVVQLDRFVRGSDGDRVILDDDHAIRLVVEHLADVGATTAAFVTSTAGSSSAHLRLAGVQRWGLQYGVSIAPDHVLDGEFTLLWGARAADRLLATGPLPDAVICSDDLLAVGMVMRLAQQGVHAPTDVLVSGFDDIDLASLTVPSITTLRQPRERMAAEAVRLLAARTADPSRAGSTVSLQGVLVARASTARRHDAAPAGPS</sequence>
<dbReference type="PANTHER" id="PTHR30146:SF109">
    <property type="entry name" value="HTH-TYPE TRANSCRIPTIONAL REGULATOR GALS"/>
    <property type="match status" value="1"/>
</dbReference>
<evidence type="ECO:0000256" key="2">
    <source>
        <dbReference type="ARBA" id="ARBA00023125"/>
    </source>
</evidence>
<proteinExistence type="predicted"/>
<dbReference type="InterPro" id="IPR000843">
    <property type="entry name" value="HTH_LacI"/>
</dbReference>
<keyword evidence="1" id="KW-0805">Transcription regulation</keyword>
<feature type="region of interest" description="Disordered" evidence="4">
    <location>
        <begin position="1"/>
        <end position="21"/>
    </location>
</feature>
<dbReference type="InterPro" id="IPR010982">
    <property type="entry name" value="Lambda_DNA-bd_dom_sf"/>
</dbReference>
<dbReference type="Pfam" id="PF13377">
    <property type="entry name" value="Peripla_BP_3"/>
    <property type="match status" value="1"/>
</dbReference>
<dbReference type="SUPFAM" id="SSF47413">
    <property type="entry name" value="lambda repressor-like DNA-binding domains"/>
    <property type="match status" value="1"/>
</dbReference>
<dbReference type="Gene3D" id="1.10.260.40">
    <property type="entry name" value="lambda repressor-like DNA-binding domains"/>
    <property type="match status" value="1"/>
</dbReference>
<dbReference type="PROSITE" id="PS50932">
    <property type="entry name" value="HTH_LACI_2"/>
    <property type="match status" value="1"/>
</dbReference>
<organism evidence="6 7">
    <name type="scientific">Blastococcus haudaquaticus</name>
    <dbReference type="NCBI Taxonomy" id="1938745"/>
    <lineage>
        <taxon>Bacteria</taxon>
        <taxon>Bacillati</taxon>
        <taxon>Actinomycetota</taxon>
        <taxon>Actinomycetes</taxon>
        <taxon>Geodermatophilales</taxon>
        <taxon>Geodermatophilaceae</taxon>
        <taxon>Blastococcus</taxon>
    </lineage>
</organism>
<dbReference type="AlphaFoldDB" id="A0A286H182"/>
<dbReference type="EMBL" id="OCNK01000003">
    <property type="protein sequence ID" value="SOE01501.1"/>
    <property type="molecule type" value="Genomic_DNA"/>
</dbReference>
<reference evidence="7" key="1">
    <citation type="submission" date="2017-09" db="EMBL/GenBank/DDBJ databases">
        <authorList>
            <person name="Varghese N."/>
            <person name="Submissions S."/>
        </authorList>
    </citation>
    <scope>NUCLEOTIDE SEQUENCE [LARGE SCALE GENOMIC DNA]</scope>
    <source>
        <strain evidence="7">DSM 44270</strain>
    </source>
</reference>
<evidence type="ECO:0000256" key="3">
    <source>
        <dbReference type="ARBA" id="ARBA00023163"/>
    </source>
</evidence>
<keyword evidence="7" id="KW-1185">Reference proteome</keyword>
<dbReference type="CDD" id="cd06267">
    <property type="entry name" value="PBP1_LacI_sugar_binding-like"/>
    <property type="match status" value="1"/>
</dbReference>
<dbReference type="InterPro" id="IPR046335">
    <property type="entry name" value="LacI/GalR-like_sensor"/>
</dbReference>
<evidence type="ECO:0000259" key="5">
    <source>
        <dbReference type="PROSITE" id="PS50932"/>
    </source>
</evidence>